<keyword evidence="6 8" id="KW-1133">Transmembrane helix</keyword>
<evidence type="ECO:0000256" key="7">
    <source>
        <dbReference type="ARBA" id="ARBA00023136"/>
    </source>
</evidence>
<feature type="transmembrane region" description="Helical" evidence="8">
    <location>
        <begin position="134"/>
        <end position="151"/>
    </location>
</feature>
<feature type="transmembrane region" description="Helical" evidence="8">
    <location>
        <begin position="102"/>
        <end position="122"/>
    </location>
</feature>
<feature type="transmembrane region" description="Helical" evidence="8">
    <location>
        <begin position="437"/>
        <end position="456"/>
    </location>
</feature>
<dbReference type="InterPro" id="IPR005279">
    <property type="entry name" value="Dipep/tripep_permease"/>
</dbReference>
<feature type="domain" description="Major facilitator superfamily (MFS) profile" evidence="9">
    <location>
        <begin position="65"/>
        <end position="529"/>
    </location>
</feature>
<accession>A0A0F6QYQ2</accession>
<dbReference type="GO" id="GO:0015833">
    <property type="term" value="P:peptide transport"/>
    <property type="evidence" value="ECO:0007669"/>
    <property type="project" value="InterPro"/>
</dbReference>
<feature type="transmembrane region" description="Helical" evidence="8">
    <location>
        <begin position="504"/>
        <end position="528"/>
    </location>
</feature>
<dbReference type="GO" id="GO:0005886">
    <property type="term" value="C:plasma membrane"/>
    <property type="evidence" value="ECO:0007669"/>
    <property type="project" value="UniProtKB-SubCell"/>
</dbReference>
<feature type="transmembrane region" description="Helical" evidence="8">
    <location>
        <begin position="337"/>
        <end position="359"/>
    </location>
</feature>
<dbReference type="STRING" id="35755.UL82_00210"/>
<dbReference type="SUPFAM" id="SSF103473">
    <property type="entry name" value="MFS general substrate transporter"/>
    <property type="match status" value="1"/>
</dbReference>
<reference evidence="10 11" key="1">
    <citation type="journal article" date="2015" name="Genome Announc.">
        <title>Complete Genome Sequence of Corynebacterium kutscheri DSM 20755, a Corynebacterial Type Strain with Remarkably Low G+C Content of Chromosomal DNA.</title>
        <authorList>
            <person name="Ruckert C."/>
            <person name="Albersmeier A."/>
            <person name="Winkler A."/>
            <person name="Tauch A."/>
        </authorList>
    </citation>
    <scope>NUCLEOTIDE SEQUENCE [LARGE SCALE GENOMIC DNA]</scope>
    <source>
        <strain evidence="10 11">DSM 20755</strain>
    </source>
</reference>
<feature type="transmembrane region" description="Helical" evidence="8">
    <location>
        <begin position="62"/>
        <end position="82"/>
    </location>
</feature>
<dbReference type="HOGENOM" id="CLU_004790_0_1_11"/>
<evidence type="ECO:0000256" key="3">
    <source>
        <dbReference type="ARBA" id="ARBA00022448"/>
    </source>
</evidence>
<comment type="similarity">
    <text evidence="2">Belongs to the major facilitator superfamily. Proton-dependent oligopeptide transporter (POT/PTR) (TC 2.A.17) family.</text>
</comment>
<sequence length="532" mass="57054">MKKETKNITAATATESAAATTVDVVEETITADRSTTATSARTPWQYPRATWSVVSIEAWERFSFYGLQAIMVFYLYAASATLTDDATPPAGGFGLGFSEQNATALIGAYGAMVYLCTFIGGWIGDRLLGPEKTLLGGALMVTIGHLTMSLIPSIGGLAIALLLIALGSGAVKTAAITVLGWAYQDKAVARDAGFHLFYSGIQVAAIAGPLLTGWLAFRYNYHVGFGAAAVLMLIGLTLYLVMHPRMYEGLSDDAVVGITQPTNQVSYRVALCWLAVLLFSFTLLIYLLWQEVVSFAGLATLFFAGTLCVAVGLYLTMYRSKATSISERRTMVAYIPLFFASCGFWTVAHQLYGVLAVYSQQRVQRVINGFEIPAAWTSALNPIFVIVLGVPFACVLTYLARKGVTVPTLTMMPLGVVIAGLGWLLFIPFAGGQANSTPYYILVLVIAIGSAGELFIGPIGMSATVAHAPAAFKTRFSALFFLTLAVGASLAGVFSQFYSAEQEVRYFLSVSGLAVAMGLMSWILYLALRRLK</sequence>
<dbReference type="EMBL" id="CP011312">
    <property type="protein sequence ID" value="AKE40285.1"/>
    <property type="molecule type" value="Genomic_DNA"/>
</dbReference>
<keyword evidence="11" id="KW-1185">Reference proteome</keyword>
<feature type="transmembrane region" description="Helical" evidence="8">
    <location>
        <begin position="379"/>
        <end position="399"/>
    </location>
</feature>
<keyword evidence="7 8" id="KW-0472">Membrane</keyword>
<keyword evidence="4" id="KW-1003">Cell membrane</keyword>
<dbReference type="OrthoDB" id="9772725at2"/>
<feature type="transmembrane region" description="Helical" evidence="8">
    <location>
        <begin position="223"/>
        <end position="241"/>
    </location>
</feature>
<dbReference type="KEGG" id="cku:UL82_00210"/>
<keyword evidence="5 8" id="KW-0812">Transmembrane</keyword>
<dbReference type="InterPro" id="IPR020846">
    <property type="entry name" value="MFS_dom"/>
</dbReference>
<evidence type="ECO:0000256" key="5">
    <source>
        <dbReference type="ARBA" id="ARBA00022692"/>
    </source>
</evidence>
<evidence type="ECO:0000313" key="11">
    <source>
        <dbReference type="Proteomes" id="UP000033457"/>
    </source>
</evidence>
<dbReference type="CDD" id="cd17346">
    <property type="entry name" value="MFS_DtpA_like"/>
    <property type="match status" value="1"/>
</dbReference>
<name>A0A0F6QYQ2_9CORY</name>
<evidence type="ECO:0000259" key="9">
    <source>
        <dbReference type="PROSITE" id="PS50850"/>
    </source>
</evidence>
<dbReference type="AlphaFoldDB" id="A0A0F6QYQ2"/>
<feature type="transmembrane region" description="Helical" evidence="8">
    <location>
        <begin position="476"/>
        <end position="498"/>
    </location>
</feature>
<dbReference type="PROSITE" id="PS50850">
    <property type="entry name" value="MFS"/>
    <property type="match status" value="1"/>
</dbReference>
<dbReference type="PANTHER" id="PTHR23517:SF15">
    <property type="entry name" value="PROTON-DEPENDENT OLIGOPEPTIDE FAMILY TRANSPORT PROTEIN"/>
    <property type="match status" value="1"/>
</dbReference>
<evidence type="ECO:0000256" key="8">
    <source>
        <dbReference type="SAM" id="Phobius"/>
    </source>
</evidence>
<dbReference type="Proteomes" id="UP000033457">
    <property type="component" value="Chromosome"/>
</dbReference>
<dbReference type="InterPro" id="IPR036259">
    <property type="entry name" value="MFS_trans_sf"/>
</dbReference>
<feature type="transmembrane region" description="Helical" evidence="8">
    <location>
        <begin position="295"/>
        <end position="316"/>
    </location>
</feature>
<dbReference type="PANTHER" id="PTHR23517">
    <property type="entry name" value="RESISTANCE PROTEIN MDTM, PUTATIVE-RELATED-RELATED"/>
    <property type="match status" value="1"/>
</dbReference>
<dbReference type="Pfam" id="PF00854">
    <property type="entry name" value="PTR2"/>
    <property type="match status" value="1"/>
</dbReference>
<evidence type="ECO:0000256" key="2">
    <source>
        <dbReference type="ARBA" id="ARBA00005982"/>
    </source>
</evidence>
<evidence type="ECO:0000256" key="4">
    <source>
        <dbReference type="ARBA" id="ARBA00022475"/>
    </source>
</evidence>
<feature type="transmembrane region" description="Helical" evidence="8">
    <location>
        <begin position="411"/>
        <end position="431"/>
    </location>
</feature>
<protein>
    <submittedName>
        <fullName evidence="10">Amino acid/peptide transporter (Peptide:H symporter)</fullName>
    </submittedName>
</protein>
<evidence type="ECO:0000256" key="1">
    <source>
        <dbReference type="ARBA" id="ARBA00004651"/>
    </source>
</evidence>
<feature type="transmembrane region" description="Helical" evidence="8">
    <location>
        <begin position="195"/>
        <end position="217"/>
    </location>
</feature>
<evidence type="ECO:0000256" key="6">
    <source>
        <dbReference type="ARBA" id="ARBA00022989"/>
    </source>
</evidence>
<dbReference type="InterPro" id="IPR050171">
    <property type="entry name" value="MFS_Transporters"/>
</dbReference>
<keyword evidence="3" id="KW-0813">Transport</keyword>
<comment type="subcellular location">
    <subcellularLocation>
        <location evidence="1">Cell membrane</location>
        <topology evidence="1">Multi-pass membrane protein</topology>
    </subcellularLocation>
</comment>
<dbReference type="RefSeq" id="WP_083966360.1">
    <property type="nucleotide sequence ID" value="NZ_CP011312.1"/>
</dbReference>
<dbReference type="GO" id="GO:1904680">
    <property type="term" value="F:peptide transmembrane transporter activity"/>
    <property type="evidence" value="ECO:0007669"/>
    <property type="project" value="InterPro"/>
</dbReference>
<dbReference type="NCBIfam" id="TIGR00924">
    <property type="entry name" value="yjdL_sub1_fam"/>
    <property type="match status" value="1"/>
</dbReference>
<evidence type="ECO:0000313" key="10">
    <source>
        <dbReference type="EMBL" id="AKE40285.1"/>
    </source>
</evidence>
<feature type="transmembrane region" description="Helical" evidence="8">
    <location>
        <begin position="269"/>
        <end position="289"/>
    </location>
</feature>
<feature type="transmembrane region" description="Helical" evidence="8">
    <location>
        <begin position="157"/>
        <end position="183"/>
    </location>
</feature>
<proteinExistence type="inferred from homology"/>
<dbReference type="Gene3D" id="1.20.1250.20">
    <property type="entry name" value="MFS general substrate transporter like domains"/>
    <property type="match status" value="1"/>
</dbReference>
<gene>
    <name evidence="10" type="primary">yclF</name>
    <name evidence="10" type="ORF">UL82_00210</name>
</gene>
<dbReference type="InterPro" id="IPR000109">
    <property type="entry name" value="POT_fam"/>
</dbReference>
<organism evidence="10 11">
    <name type="scientific">Corynebacterium kutscheri</name>
    <dbReference type="NCBI Taxonomy" id="35755"/>
    <lineage>
        <taxon>Bacteria</taxon>
        <taxon>Bacillati</taxon>
        <taxon>Actinomycetota</taxon>
        <taxon>Actinomycetes</taxon>
        <taxon>Mycobacteriales</taxon>
        <taxon>Corynebacteriaceae</taxon>
        <taxon>Corynebacterium</taxon>
    </lineage>
</organism>